<dbReference type="InterPro" id="IPR002123">
    <property type="entry name" value="Plipid/glycerol_acylTrfase"/>
</dbReference>
<gene>
    <name evidence="5" type="ORF">H9812_02590</name>
</gene>
<proteinExistence type="predicted"/>
<reference evidence="5" key="1">
    <citation type="journal article" date="2021" name="PeerJ">
        <title>Extensive microbial diversity within the chicken gut microbiome revealed by metagenomics and culture.</title>
        <authorList>
            <person name="Gilroy R."/>
            <person name="Ravi A."/>
            <person name="Getino M."/>
            <person name="Pursley I."/>
            <person name="Horton D.L."/>
            <person name="Alikhan N.F."/>
            <person name="Baker D."/>
            <person name="Gharbi K."/>
            <person name="Hall N."/>
            <person name="Watson M."/>
            <person name="Adriaenssens E.M."/>
            <person name="Foster-Nyarko E."/>
            <person name="Jarju S."/>
            <person name="Secka A."/>
            <person name="Antonio M."/>
            <person name="Oren A."/>
            <person name="Chaudhuri R.R."/>
            <person name="La Ragione R."/>
            <person name="Hildebrand F."/>
            <person name="Pallen M.J."/>
        </authorList>
    </citation>
    <scope>NUCLEOTIDE SEQUENCE</scope>
    <source>
        <strain evidence="5">CHK33-5263</strain>
    </source>
</reference>
<dbReference type="AlphaFoldDB" id="A0A9D2DWN0"/>
<evidence type="ECO:0000256" key="2">
    <source>
        <dbReference type="ARBA" id="ARBA00023315"/>
    </source>
</evidence>
<keyword evidence="1" id="KW-0808">Transferase</keyword>
<accession>A0A9D2DWN0</accession>
<feature type="region of interest" description="Disordered" evidence="3">
    <location>
        <begin position="1"/>
        <end position="33"/>
    </location>
</feature>
<dbReference type="GO" id="GO:0006654">
    <property type="term" value="P:phosphatidic acid biosynthetic process"/>
    <property type="evidence" value="ECO:0007669"/>
    <property type="project" value="TreeGrafter"/>
</dbReference>
<name>A0A9D2DWN0_9FIRM</name>
<protein>
    <submittedName>
        <fullName evidence="5">1-acyl-sn-glycerol-3-phosphate acyltransferase</fullName>
    </submittedName>
</protein>
<keyword evidence="2 5" id="KW-0012">Acyltransferase</keyword>
<evidence type="ECO:0000313" key="6">
    <source>
        <dbReference type="Proteomes" id="UP000824044"/>
    </source>
</evidence>
<dbReference type="Proteomes" id="UP000824044">
    <property type="component" value="Unassembled WGS sequence"/>
</dbReference>
<sequence length="257" mass="29747">MDGQSEQGTKPRLTKEEKAAEKARKKREKQEKQRRLLFKPTKDGRRVSRLMNFLRVLLYPIHFIIFPFRLHGCTKVGRGAYIYVGNHYSIFDIFFPAHTTWEGIHFLAKDSVFQAPVLGYFARKVGAISAMRDGSDVKTVMESMKVLKQGEKISLYPEGTRNKVSDEEFLPFHAGAALLAVRTRTPIIPVVICNRTKPFRMTHVVIGEPFELSEYYGKKPSQEDYAAMDELIRRHMYDLRTQFRTEQAAKKKKQKDA</sequence>
<dbReference type="SMART" id="SM00563">
    <property type="entry name" value="PlsC"/>
    <property type="match status" value="1"/>
</dbReference>
<evidence type="ECO:0000313" key="5">
    <source>
        <dbReference type="EMBL" id="HIZ24349.1"/>
    </source>
</evidence>
<evidence type="ECO:0000256" key="1">
    <source>
        <dbReference type="ARBA" id="ARBA00022679"/>
    </source>
</evidence>
<feature type="domain" description="Phospholipid/glycerol acyltransferase" evidence="4">
    <location>
        <begin position="81"/>
        <end position="195"/>
    </location>
</feature>
<evidence type="ECO:0000259" key="4">
    <source>
        <dbReference type="SMART" id="SM00563"/>
    </source>
</evidence>
<reference evidence="5" key="2">
    <citation type="submission" date="2021-04" db="EMBL/GenBank/DDBJ databases">
        <authorList>
            <person name="Gilroy R."/>
        </authorList>
    </citation>
    <scope>NUCLEOTIDE SEQUENCE</scope>
    <source>
        <strain evidence="5">CHK33-5263</strain>
    </source>
</reference>
<dbReference type="SUPFAM" id="SSF69593">
    <property type="entry name" value="Glycerol-3-phosphate (1)-acyltransferase"/>
    <property type="match status" value="1"/>
</dbReference>
<dbReference type="PANTHER" id="PTHR10434">
    <property type="entry name" value="1-ACYL-SN-GLYCEROL-3-PHOSPHATE ACYLTRANSFERASE"/>
    <property type="match status" value="1"/>
</dbReference>
<feature type="compositionally biased region" description="Basic and acidic residues" evidence="3">
    <location>
        <begin position="13"/>
        <end position="33"/>
    </location>
</feature>
<dbReference type="Pfam" id="PF01553">
    <property type="entry name" value="Acyltransferase"/>
    <property type="match status" value="1"/>
</dbReference>
<comment type="caution">
    <text evidence="5">The sequence shown here is derived from an EMBL/GenBank/DDBJ whole genome shotgun (WGS) entry which is preliminary data.</text>
</comment>
<dbReference type="GO" id="GO:0003841">
    <property type="term" value="F:1-acylglycerol-3-phosphate O-acyltransferase activity"/>
    <property type="evidence" value="ECO:0007669"/>
    <property type="project" value="TreeGrafter"/>
</dbReference>
<organism evidence="5 6">
    <name type="scientific">Candidatus Gallimonas intestinigallinarum</name>
    <dbReference type="NCBI Taxonomy" id="2838604"/>
    <lineage>
        <taxon>Bacteria</taxon>
        <taxon>Bacillati</taxon>
        <taxon>Bacillota</taxon>
        <taxon>Clostridia</taxon>
        <taxon>Candidatus Gallimonas</taxon>
    </lineage>
</organism>
<dbReference type="EMBL" id="DXBS01000053">
    <property type="protein sequence ID" value="HIZ24349.1"/>
    <property type="molecule type" value="Genomic_DNA"/>
</dbReference>
<evidence type="ECO:0000256" key="3">
    <source>
        <dbReference type="SAM" id="MobiDB-lite"/>
    </source>
</evidence>
<dbReference type="PANTHER" id="PTHR10434:SF11">
    <property type="entry name" value="1-ACYL-SN-GLYCEROL-3-PHOSPHATE ACYLTRANSFERASE"/>
    <property type="match status" value="1"/>
</dbReference>
<dbReference type="CDD" id="cd07989">
    <property type="entry name" value="LPLAT_AGPAT-like"/>
    <property type="match status" value="1"/>
</dbReference>